<feature type="domain" description="MANSC" evidence="5">
    <location>
        <begin position="363"/>
        <end position="412"/>
    </location>
</feature>
<dbReference type="GO" id="GO:0001764">
    <property type="term" value="P:neuron migration"/>
    <property type="evidence" value="ECO:0007669"/>
    <property type="project" value="TreeGrafter"/>
</dbReference>
<feature type="domain" description="MANSC" evidence="5">
    <location>
        <begin position="159"/>
        <end position="223"/>
    </location>
</feature>
<keyword evidence="7" id="KW-1185">Reference proteome</keyword>
<proteinExistence type="predicted"/>
<dbReference type="EMBL" id="MU825922">
    <property type="protein sequence ID" value="KAJ7382467.1"/>
    <property type="molecule type" value="Genomic_DNA"/>
</dbReference>
<dbReference type="Proteomes" id="UP001163046">
    <property type="component" value="Unassembled WGS sequence"/>
</dbReference>
<dbReference type="InterPro" id="IPR029865">
    <property type="entry name" value="KIAA0319-like"/>
</dbReference>
<evidence type="ECO:0000313" key="6">
    <source>
        <dbReference type="EMBL" id="KAJ7382467.1"/>
    </source>
</evidence>
<organism evidence="6 7">
    <name type="scientific">Desmophyllum pertusum</name>
    <dbReference type="NCBI Taxonomy" id="174260"/>
    <lineage>
        <taxon>Eukaryota</taxon>
        <taxon>Metazoa</taxon>
        <taxon>Cnidaria</taxon>
        <taxon>Anthozoa</taxon>
        <taxon>Hexacorallia</taxon>
        <taxon>Scleractinia</taxon>
        <taxon>Caryophylliina</taxon>
        <taxon>Caryophylliidae</taxon>
        <taxon>Desmophyllum</taxon>
    </lineage>
</organism>
<evidence type="ECO:0000256" key="2">
    <source>
        <dbReference type="ARBA" id="ARBA00023136"/>
    </source>
</evidence>
<keyword evidence="2" id="KW-0472">Membrane</keyword>
<feature type="compositionally biased region" description="Basic residues" evidence="4">
    <location>
        <begin position="648"/>
        <end position="665"/>
    </location>
</feature>
<dbReference type="GO" id="GO:0031410">
    <property type="term" value="C:cytoplasmic vesicle"/>
    <property type="evidence" value="ECO:0007669"/>
    <property type="project" value="TreeGrafter"/>
</dbReference>
<feature type="compositionally biased region" description="Basic and acidic residues" evidence="4">
    <location>
        <begin position="42"/>
        <end position="55"/>
    </location>
</feature>
<feature type="compositionally biased region" description="Polar residues" evidence="4">
    <location>
        <begin position="683"/>
        <end position="695"/>
    </location>
</feature>
<feature type="compositionally biased region" description="Polar residues" evidence="4">
    <location>
        <begin position="8"/>
        <end position="32"/>
    </location>
</feature>
<keyword evidence="3" id="KW-0325">Glycoprotein</keyword>
<feature type="compositionally biased region" description="Low complexity" evidence="4">
    <location>
        <begin position="264"/>
        <end position="280"/>
    </location>
</feature>
<feature type="compositionally biased region" description="Basic residues" evidence="4">
    <location>
        <begin position="131"/>
        <end position="141"/>
    </location>
</feature>
<feature type="compositionally biased region" description="Basic and acidic residues" evidence="4">
    <location>
        <begin position="638"/>
        <end position="647"/>
    </location>
</feature>
<dbReference type="PANTHER" id="PTHR46182">
    <property type="entry name" value="FI19480P1"/>
    <property type="match status" value="1"/>
</dbReference>
<name>A0A9X0D0B0_9CNID</name>
<accession>A0A9X0D0B0</accession>
<evidence type="ECO:0000259" key="5">
    <source>
        <dbReference type="Pfam" id="PF23597"/>
    </source>
</evidence>
<sequence length="821" mass="91810">MTIKTSEKNQATSNLHQESSASTMKGSINQRMLPTLAPTKTNHRDQKSQKIAKGEKDFATQVKALLKREGDNNEHASSHRVEPTKEMHSRRKTTTKQKMTFATTKNFLDYVTRPTGATSRLSIPTVMPPKGSRHHRSKFRATKSTVPSLPTQVRDLEVSSCATGPVEHNQTLRGGLSSGLFHEVGKVNDIQGCSQHCCSSPICDLAFMILSHCFLVTCSSSNRRMCDSTPALATNFNPMISRVSRSGNEGNEDQSSVTASDGNSKPLPTLTPLASPLKLPLPEPEMEAHPTSSPSFTIQSPAEARESDSTSVSPSEMPPTPSGCISSLTEHNVTLRGGLHAGKFTDAVYDEVTLRKGYRAGNFTSHGKVNSTDQCVDLCCGQLGCDLMFMFLNNCFTVSCHSGYACEIVPARHSRFKPKVVYFIKNNSTTVIKPSEFNSSLSDPESFVGKQPVNAVHYKELRSNKTIRDSYKKDFTQMSNDTETVDERVKKKHTLKHESHGMISHKESRTDEKIDLMLNKLTNVTEENKRLEGEIHVLMAKPSKRGHNKKRVSSGSAGGERKKKKSKKNIKGRRIVHKPKRIKSQLGVSGYGSGMHSSARKRVVIVDTDRPPVFPPTDEHNIEEHSIHAFQRKRYQKDHHLSEDGKKTPKQRHTKKLRKNPRAKSKHWDPTNEHAIEEHAIHNPTNASGHSNTSKKNPHAGLEEGSEIKYGQPEIDTDDLELGEILKLKPNTKTAKEPEEPQEPVWINSRNKTKITWKVFINKLLQLTVHISSWITEEIGNIPAMMNSTLTTKTKKRHQKNMCGLVQEIEAKMIWKVFMNK</sequence>
<feature type="compositionally biased region" description="Polar residues" evidence="4">
    <location>
        <begin position="242"/>
        <end position="263"/>
    </location>
</feature>
<evidence type="ECO:0000256" key="1">
    <source>
        <dbReference type="ARBA" id="ARBA00004370"/>
    </source>
</evidence>
<protein>
    <recommendedName>
        <fullName evidence="5">MANSC domain-containing protein</fullName>
    </recommendedName>
</protein>
<gene>
    <name evidence="6" type="ORF">OS493_034628</name>
</gene>
<dbReference type="GO" id="GO:0016020">
    <property type="term" value="C:membrane"/>
    <property type="evidence" value="ECO:0007669"/>
    <property type="project" value="UniProtKB-SubCell"/>
</dbReference>
<dbReference type="AlphaFoldDB" id="A0A9X0D0B0"/>
<feature type="compositionally biased region" description="Basic residues" evidence="4">
    <location>
        <begin position="542"/>
        <end position="552"/>
    </location>
</feature>
<dbReference type="Pfam" id="PF23597">
    <property type="entry name" value="KIAA0319_N"/>
    <property type="match status" value="2"/>
</dbReference>
<feature type="region of interest" description="Disordered" evidence="4">
    <location>
        <begin position="119"/>
        <end position="148"/>
    </location>
</feature>
<evidence type="ECO:0000313" key="7">
    <source>
        <dbReference type="Proteomes" id="UP001163046"/>
    </source>
</evidence>
<feature type="region of interest" description="Disordered" evidence="4">
    <location>
        <begin position="682"/>
        <end position="707"/>
    </location>
</feature>
<evidence type="ECO:0000256" key="4">
    <source>
        <dbReference type="SAM" id="MobiDB-lite"/>
    </source>
</evidence>
<feature type="region of interest" description="Disordered" evidence="4">
    <location>
        <begin position="539"/>
        <end position="574"/>
    </location>
</feature>
<dbReference type="InterPro" id="IPR013980">
    <property type="entry name" value="MANSC_dom"/>
</dbReference>
<feature type="region of interest" description="Disordered" evidence="4">
    <location>
        <begin position="632"/>
        <end position="669"/>
    </location>
</feature>
<feature type="compositionally biased region" description="Basic residues" evidence="4">
    <location>
        <begin position="561"/>
        <end position="574"/>
    </location>
</feature>
<evidence type="ECO:0000256" key="3">
    <source>
        <dbReference type="ARBA" id="ARBA00023180"/>
    </source>
</evidence>
<comment type="caution">
    <text evidence="6">The sequence shown here is derived from an EMBL/GenBank/DDBJ whole genome shotgun (WGS) entry which is preliminary data.</text>
</comment>
<feature type="compositionally biased region" description="Polar residues" evidence="4">
    <location>
        <begin position="290"/>
        <end position="300"/>
    </location>
</feature>
<feature type="region of interest" description="Disordered" evidence="4">
    <location>
        <begin position="242"/>
        <end position="327"/>
    </location>
</feature>
<feature type="compositionally biased region" description="Basic and acidic residues" evidence="4">
    <location>
        <begin position="67"/>
        <end position="87"/>
    </location>
</feature>
<feature type="region of interest" description="Disordered" evidence="4">
    <location>
        <begin position="1"/>
        <end position="55"/>
    </location>
</feature>
<dbReference type="OrthoDB" id="10648057at2759"/>
<comment type="subcellular location">
    <subcellularLocation>
        <location evidence="1">Membrane</location>
    </subcellularLocation>
</comment>
<feature type="region of interest" description="Disordered" evidence="4">
    <location>
        <begin position="67"/>
        <end position="96"/>
    </location>
</feature>
<reference evidence="6" key="1">
    <citation type="submission" date="2023-01" db="EMBL/GenBank/DDBJ databases">
        <title>Genome assembly of the deep-sea coral Lophelia pertusa.</title>
        <authorList>
            <person name="Herrera S."/>
            <person name="Cordes E."/>
        </authorList>
    </citation>
    <scope>NUCLEOTIDE SEQUENCE</scope>
    <source>
        <strain evidence="6">USNM1676648</strain>
        <tissue evidence="6">Polyp</tissue>
    </source>
</reference>
<dbReference type="PANTHER" id="PTHR46182:SF2">
    <property type="entry name" value="FI19480P1"/>
    <property type="match status" value="1"/>
</dbReference>